<dbReference type="GO" id="GO:0080019">
    <property type="term" value="F:alcohol-forming very long-chain fatty acyl-CoA reductase activity"/>
    <property type="evidence" value="ECO:0007669"/>
    <property type="project" value="InterPro"/>
</dbReference>
<keyword evidence="1" id="KW-0521">NADP</keyword>
<name>A0A8S3WAD5_PARAO</name>
<dbReference type="GO" id="GO:0005777">
    <property type="term" value="C:peroxisome"/>
    <property type="evidence" value="ECO:0007669"/>
    <property type="project" value="TreeGrafter"/>
</dbReference>
<keyword evidence="1" id="KW-0560">Oxidoreductase</keyword>
<dbReference type="InterPro" id="IPR026055">
    <property type="entry name" value="FAR"/>
</dbReference>
<gene>
    <name evidence="3" type="ORF">PAPOLLO_LOCUS4013</name>
</gene>
<dbReference type="EMBL" id="CAJQZP010000220">
    <property type="protein sequence ID" value="CAG4949408.1"/>
    <property type="molecule type" value="Genomic_DNA"/>
</dbReference>
<evidence type="ECO:0000259" key="2">
    <source>
        <dbReference type="Pfam" id="PF07993"/>
    </source>
</evidence>
<dbReference type="CDD" id="cd05236">
    <property type="entry name" value="FAR-N_SDR_e"/>
    <property type="match status" value="1"/>
</dbReference>
<dbReference type="EC" id="1.2.1.84" evidence="1"/>
<dbReference type="PANTHER" id="PTHR11011">
    <property type="entry name" value="MALE STERILITY PROTEIN 2-RELATED"/>
    <property type="match status" value="1"/>
</dbReference>
<feature type="domain" description="Thioester reductase (TE)" evidence="2">
    <location>
        <begin position="57"/>
        <end position="332"/>
    </location>
</feature>
<dbReference type="PANTHER" id="PTHR11011:SF60">
    <property type="entry name" value="FATTY ACYL-COA REDUCTASE-RELATED"/>
    <property type="match status" value="1"/>
</dbReference>
<comment type="function">
    <text evidence="1">Catalyzes the reduction of fatty acyl-CoA to fatty alcohols.</text>
</comment>
<reference evidence="3" key="1">
    <citation type="submission" date="2021-04" db="EMBL/GenBank/DDBJ databases">
        <authorList>
            <person name="Tunstrom K."/>
        </authorList>
    </citation>
    <scope>NUCLEOTIDE SEQUENCE</scope>
</reference>
<evidence type="ECO:0000256" key="1">
    <source>
        <dbReference type="RuleBase" id="RU363097"/>
    </source>
</evidence>
<dbReference type="AlphaFoldDB" id="A0A8S3WAD5"/>
<comment type="caution">
    <text evidence="3">The sequence shown here is derived from an EMBL/GenBank/DDBJ whole genome shotgun (WGS) entry which is preliminary data.</text>
</comment>
<keyword evidence="1" id="KW-0444">Lipid biosynthesis</keyword>
<keyword evidence="1" id="KW-0443">Lipid metabolism</keyword>
<comment type="catalytic activity">
    <reaction evidence="1">
        <text>a long-chain fatty acyl-CoA + 2 NADPH + 2 H(+) = a long-chain primary fatty alcohol + 2 NADP(+) + CoA</text>
        <dbReference type="Rhea" id="RHEA:52716"/>
        <dbReference type="ChEBI" id="CHEBI:15378"/>
        <dbReference type="ChEBI" id="CHEBI:57287"/>
        <dbReference type="ChEBI" id="CHEBI:57783"/>
        <dbReference type="ChEBI" id="CHEBI:58349"/>
        <dbReference type="ChEBI" id="CHEBI:77396"/>
        <dbReference type="ChEBI" id="CHEBI:83139"/>
        <dbReference type="EC" id="1.2.1.84"/>
    </reaction>
</comment>
<organism evidence="3 4">
    <name type="scientific">Parnassius apollo</name>
    <name type="common">Apollo butterfly</name>
    <name type="synonym">Papilio apollo</name>
    <dbReference type="NCBI Taxonomy" id="110799"/>
    <lineage>
        <taxon>Eukaryota</taxon>
        <taxon>Metazoa</taxon>
        <taxon>Ecdysozoa</taxon>
        <taxon>Arthropoda</taxon>
        <taxon>Hexapoda</taxon>
        <taxon>Insecta</taxon>
        <taxon>Pterygota</taxon>
        <taxon>Neoptera</taxon>
        <taxon>Endopterygota</taxon>
        <taxon>Lepidoptera</taxon>
        <taxon>Glossata</taxon>
        <taxon>Ditrysia</taxon>
        <taxon>Papilionoidea</taxon>
        <taxon>Papilionidae</taxon>
        <taxon>Parnassiinae</taxon>
        <taxon>Parnassini</taxon>
        <taxon>Parnassius</taxon>
        <taxon>Parnassius</taxon>
    </lineage>
</organism>
<sequence>MLTSQSWLGGLEHNTKEMDPAFKFEQTVIARNKYLLETAERENSPIQRFYRDRVVFVTGGTGFIGKLLIEKLFRTCAIKKMLIMIRSKKDSSHHQRLKKIFEDPVFDELRKIKPNFEDKIVAVEGDISDIRFGIDVKVWDTIIEEVDIIFHMAAVVRFDGQLKTTILSNVGGTKEALRLGKACKKLRSLVYVSTAYSHATRSRIGTKISEEFEKCPASPDILIQLVETLNDEKLKLLTPSLIEDWPNTYYFSKAAAEEVIRTMADDLPVSIVKPAIVTSCHREPAPGWIDMNYAYGPSGLLIAAGLGLLHVFYADVNVKVNIVPADMVTNAVVAAGWQSARRHAAGDKETRIYTVSNIRNPVKWGKRINGINTLI</sequence>
<keyword evidence="4" id="KW-1185">Reference proteome</keyword>
<dbReference type="Proteomes" id="UP000691718">
    <property type="component" value="Unassembled WGS sequence"/>
</dbReference>
<accession>A0A8S3WAD5</accession>
<evidence type="ECO:0000313" key="3">
    <source>
        <dbReference type="EMBL" id="CAG4949408.1"/>
    </source>
</evidence>
<dbReference type="Pfam" id="PF07993">
    <property type="entry name" value="NAD_binding_4"/>
    <property type="match status" value="1"/>
</dbReference>
<proteinExistence type="inferred from homology"/>
<protein>
    <recommendedName>
        <fullName evidence="1">Fatty acyl-CoA reductase</fullName>
        <ecNumber evidence="1">1.2.1.84</ecNumber>
    </recommendedName>
</protein>
<dbReference type="OrthoDB" id="429813at2759"/>
<evidence type="ECO:0000313" key="4">
    <source>
        <dbReference type="Proteomes" id="UP000691718"/>
    </source>
</evidence>
<dbReference type="GO" id="GO:0035336">
    <property type="term" value="P:long-chain fatty-acyl-CoA metabolic process"/>
    <property type="evidence" value="ECO:0007669"/>
    <property type="project" value="TreeGrafter"/>
</dbReference>
<dbReference type="InterPro" id="IPR013120">
    <property type="entry name" value="FAR_NAD-bd"/>
</dbReference>
<comment type="similarity">
    <text evidence="1">Belongs to the fatty acyl-CoA reductase family.</text>
</comment>
<dbReference type="GO" id="GO:0102965">
    <property type="term" value="F:alcohol-forming long-chain fatty acyl-CoA reductase activity"/>
    <property type="evidence" value="ECO:0007669"/>
    <property type="project" value="UniProtKB-EC"/>
</dbReference>